<feature type="domain" description="CobB/CobQ-like glutamine amidotransferase" evidence="8">
    <location>
        <begin position="256"/>
        <end position="404"/>
    </location>
</feature>
<dbReference type="Pfam" id="PF07685">
    <property type="entry name" value="GATase_3"/>
    <property type="match status" value="1"/>
</dbReference>
<evidence type="ECO:0000259" key="7">
    <source>
        <dbReference type="Pfam" id="PF01656"/>
    </source>
</evidence>
<keyword evidence="5" id="KW-0460">Magnesium</keyword>
<reference evidence="9" key="1">
    <citation type="submission" date="2019-04" db="EMBL/GenBank/DDBJ databases">
        <title>Evolution of Biomass-Degrading Anaerobic Consortia Revealed by Metagenomics.</title>
        <authorList>
            <person name="Peng X."/>
        </authorList>
    </citation>
    <scope>NUCLEOTIDE SEQUENCE</scope>
    <source>
        <strain evidence="9">SIG311</strain>
    </source>
</reference>
<dbReference type="SUPFAM" id="SSF52317">
    <property type="entry name" value="Class I glutamine amidotransferase-like"/>
    <property type="match status" value="1"/>
</dbReference>
<name>A0A927U9G4_9FIRM</name>
<feature type="domain" description="CobQ/CobB/MinD/ParA nucleotide binding" evidence="7">
    <location>
        <begin position="6"/>
        <end position="184"/>
    </location>
</feature>
<dbReference type="PROSITE" id="PS51274">
    <property type="entry name" value="GATASE_COBBQ"/>
    <property type="match status" value="1"/>
</dbReference>
<dbReference type="PANTHER" id="PTHR43873:SF1">
    <property type="entry name" value="COBYRINATE A,C-DIAMIDE SYNTHASE"/>
    <property type="match status" value="1"/>
</dbReference>
<evidence type="ECO:0000259" key="8">
    <source>
        <dbReference type="Pfam" id="PF07685"/>
    </source>
</evidence>
<dbReference type="GO" id="GO:0042242">
    <property type="term" value="F:cobyrinic acid a,c-diamide synthase activity"/>
    <property type="evidence" value="ECO:0007669"/>
    <property type="project" value="InterPro"/>
</dbReference>
<dbReference type="Gene3D" id="3.40.50.300">
    <property type="entry name" value="P-loop containing nucleotide triphosphate hydrolases"/>
    <property type="match status" value="2"/>
</dbReference>
<evidence type="ECO:0000256" key="5">
    <source>
        <dbReference type="ARBA" id="ARBA00022842"/>
    </source>
</evidence>
<accession>A0A927U9G4</accession>
<dbReference type="Gene3D" id="3.40.50.880">
    <property type="match status" value="1"/>
</dbReference>
<gene>
    <name evidence="9" type="ORF">E7272_02790</name>
</gene>
<dbReference type="SUPFAM" id="SSF52540">
    <property type="entry name" value="P-loop containing nucleoside triphosphate hydrolases"/>
    <property type="match status" value="1"/>
</dbReference>
<evidence type="ECO:0000256" key="3">
    <source>
        <dbReference type="ARBA" id="ARBA00022741"/>
    </source>
</evidence>
<keyword evidence="2" id="KW-0436">Ligase</keyword>
<dbReference type="InterPro" id="IPR002586">
    <property type="entry name" value="CobQ/CobB/MinD/ParA_Nub-bd_dom"/>
</dbReference>
<dbReference type="NCBIfam" id="NF002204">
    <property type="entry name" value="PRK01077.1"/>
    <property type="match status" value="1"/>
</dbReference>
<keyword evidence="6" id="KW-0315">Glutamine amidotransferase</keyword>
<comment type="caution">
    <text evidence="9">The sequence shown here is derived from an EMBL/GenBank/DDBJ whole genome shotgun (WGS) entry which is preliminary data.</text>
</comment>
<protein>
    <submittedName>
        <fullName evidence="9">Cobyrinate a,c-diamide synthase</fullName>
    </submittedName>
</protein>
<evidence type="ECO:0000313" key="9">
    <source>
        <dbReference type="EMBL" id="MBE5918748.1"/>
    </source>
</evidence>
<organism evidence="9 10">
    <name type="scientific">Pseudobutyrivibrio ruminis</name>
    <dbReference type="NCBI Taxonomy" id="46206"/>
    <lineage>
        <taxon>Bacteria</taxon>
        <taxon>Bacillati</taxon>
        <taxon>Bacillota</taxon>
        <taxon>Clostridia</taxon>
        <taxon>Lachnospirales</taxon>
        <taxon>Lachnospiraceae</taxon>
        <taxon>Pseudobutyrivibrio</taxon>
    </lineage>
</organism>
<dbReference type="NCBIfam" id="TIGR00379">
    <property type="entry name" value="cobB"/>
    <property type="match status" value="1"/>
</dbReference>
<dbReference type="AlphaFoldDB" id="A0A927U9G4"/>
<evidence type="ECO:0000256" key="2">
    <source>
        <dbReference type="ARBA" id="ARBA00022598"/>
    </source>
</evidence>
<dbReference type="PANTHER" id="PTHR43873">
    <property type="entry name" value="COBYRINATE A,C-DIAMIDE SYNTHASE"/>
    <property type="match status" value="1"/>
</dbReference>
<evidence type="ECO:0000256" key="4">
    <source>
        <dbReference type="ARBA" id="ARBA00022840"/>
    </source>
</evidence>
<dbReference type="Proteomes" id="UP000766246">
    <property type="component" value="Unassembled WGS sequence"/>
</dbReference>
<keyword evidence="4" id="KW-0067">ATP-binding</keyword>
<dbReference type="GO" id="GO:0005524">
    <property type="term" value="F:ATP binding"/>
    <property type="evidence" value="ECO:0007669"/>
    <property type="project" value="UniProtKB-KW"/>
</dbReference>
<dbReference type="InterPro" id="IPR011698">
    <property type="entry name" value="GATase_3"/>
</dbReference>
<dbReference type="EMBL" id="SVER01000005">
    <property type="protein sequence ID" value="MBE5918748.1"/>
    <property type="molecule type" value="Genomic_DNA"/>
</dbReference>
<comment type="cofactor">
    <cofactor evidence="1">
        <name>Mg(2+)</name>
        <dbReference type="ChEBI" id="CHEBI:18420"/>
    </cofactor>
</comment>
<evidence type="ECO:0000313" key="10">
    <source>
        <dbReference type="Proteomes" id="UP000766246"/>
    </source>
</evidence>
<dbReference type="InterPro" id="IPR004484">
    <property type="entry name" value="CbiA/CobB_synth"/>
</dbReference>
<dbReference type="CDD" id="cd05388">
    <property type="entry name" value="CobB_N"/>
    <property type="match status" value="1"/>
</dbReference>
<sequence>MKKPRIMIAATASGSGKTTITCGLLTALKQRGLKPCSFKCGPDYIDPMYHRNVLGIESGNLDTFFTEDEVTRWIYGKEYTGDISVIEGVMGLFDGVRGVEEIGSSYDLARALNCPIILVVNSKGAGKSVVATLKGFIDYDKHKLIKGVILNKTSKSFGQILKPIIEQELGVKYLGSLSDISDINISSRHLGLYLPEEITDIKSQLSLLCKKVEEEIDVDAILEFANGACEDIGKAKAPKQLDTLMNSMQSVNTIKLAVARDEAFCFYYKENLELFESIGIKLCFFSPIKDFHLPTGISGILLGGGYPENHLKELSINNQIKNEIRLAYENGMPIMAECGGFMYLMDEIVDSDNTAYKMVSAINGKATFTGHLVRFGYAIIDDGERKIKGHEFHYYDTDNNGSDCKATKPSSTRSWQCIHKANGGFVGFPHLYYLSNLDFIKNFVEAMKNYGGY</sequence>
<keyword evidence="3" id="KW-0547">Nucleotide-binding</keyword>
<dbReference type="Pfam" id="PF01656">
    <property type="entry name" value="CbiA"/>
    <property type="match status" value="1"/>
</dbReference>
<evidence type="ECO:0000256" key="6">
    <source>
        <dbReference type="ARBA" id="ARBA00022962"/>
    </source>
</evidence>
<dbReference type="InterPro" id="IPR029062">
    <property type="entry name" value="Class_I_gatase-like"/>
</dbReference>
<evidence type="ECO:0000256" key="1">
    <source>
        <dbReference type="ARBA" id="ARBA00001946"/>
    </source>
</evidence>
<dbReference type="InterPro" id="IPR027417">
    <property type="entry name" value="P-loop_NTPase"/>
</dbReference>
<proteinExistence type="predicted"/>